<dbReference type="InterPro" id="IPR036736">
    <property type="entry name" value="ACP-like_sf"/>
</dbReference>
<dbReference type="AlphaFoldDB" id="A0A2G6KBP3"/>
<dbReference type="GO" id="GO:0000035">
    <property type="term" value="F:acyl binding"/>
    <property type="evidence" value="ECO:0007669"/>
    <property type="project" value="TreeGrafter"/>
</dbReference>
<feature type="domain" description="Carrier" evidence="10">
    <location>
        <begin position="3"/>
        <end position="78"/>
    </location>
</feature>
<keyword evidence="1 7" id="KW-0596">Phosphopantetheine</keyword>
<dbReference type="HAMAP" id="MF_01217">
    <property type="entry name" value="Acyl_carrier"/>
    <property type="match status" value="1"/>
</dbReference>
<dbReference type="NCBIfam" id="NF002150">
    <property type="entry name" value="PRK00982.1-4"/>
    <property type="match status" value="1"/>
</dbReference>
<dbReference type="Proteomes" id="UP000230914">
    <property type="component" value="Unassembled WGS sequence"/>
</dbReference>
<dbReference type="GO" id="GO:0016020">
    <property type="term" value="C:membrane"/>
    <property type="evidence" value="ECO:0007669"/>
    <property type="project" value="GOC"/>
</dbReference>
<keyword evidence="5 7" id="KW-0443">Lipid metabolism</keyword>
<dbReference type="SUPFAM" id="SSF47336">
    <property type="entry name" value="ACP-like"/>
    <property type="match status" value="1"/>
</dbReference>
<keyword evidence="6 7" id="KW-0275">Fatty acid biosynthesis</keyword>
<keyword evidence="3 7" id="KW-0597">Phosphoprotein</keyword>
<evidence type="ECO:0000256" key="6">
    <source>
        <dbReference type="ARBA" id="ARBA00023160"/>
    </source>
</evidence>
<dbReference type="PANTHER" id="PTHR20863:SF76">
    <property type="entry name" value="CARRIER DOMAIN-CONTAINING PROTEIN"/>
    <property type="match status" value="1"/>
</dbReference>
<sequence length="78" mass="8703">MNTELFNRFKKCAVEVLSVSDDQVTMEANFSDDLDADSLDLVELVMALEEEFDIEVPEDELDGIETVGQAYELVAAKV</sequence>
<evidence type="ECO:0000256" key="8">
    <source>
        <dbReference type="NCBIfam" id="TIGR00517"/>
    </source>
</evidence>
<comment type="PTM">
    <text evidence="7">4'-phosphopantetheine is transferred from CoA to a specific serine of apo-ACP by AcpS. This modification is essential for activity because fatty acids are bound in thioester linkage to the sulfhydryl of the prosthetic group.</text>
</comment>
<gene>
    <name evidence="7 11" type="primary">acpP</name>
    <name evidence="11" type="ORF">CSA55_03535</name>
</gene>
<comment type="subcellular location">
    <subcellularLocation>
        <location evidence="7">Cytoplasm</location>
    </subcellularLocation>
</comment>
<evidence type="ECO:0000256" key="5">
    <source>
        <dbReference type="ARBA" id="ARBA00023098"/>
    </source>
</evidence>
<dbReference type="Gene3D" id="1.10.1200.10">
    <property type="entry name" value="ACP-like"/>
    <property type="match status" value="1"/>
</dbReference>
<dbReference type="STRING" id="1313172.YM304_21310"/>
<evidence type="ECO:0000259" key="10">
    <source>
        <dbReference type="PROSITE" id="PS50075"/>
    </source>
</evidence>
<dbReference type="NCBIfam" id="TIGR00517">
    <property type="entry name" value="acyl_carrier"/>
    <property type="match status" value="1"/>
</dbReference>
<comment type="pathway">
    <text evidence="7 9">Lipid metabolism; fatty acid biosynthesis.</text>
</comment>
<reference evidence="11 12" key="1">
    <citation type="submission" date="2017-10" db="EMBL/GenBank/DDBJ databases">
        <title>Novel microbial diversity and functional potential in the marine mammal oral microbiome.</title>
        <authorList>
            <person name="Dudek N.K."/>
            <person name="Sun C.L."/>
            <person name="Burstein D."/>
            <person name="Kantor R.S."/>
            <person name="Aliaga Goltsman D.S."/>
            <person name="Bik E.M."/>
            <person name="Thomas B.C."/>
            <person name="Banfield J.F."/>
            <person name="Relman D.A."/>
        </authorList>
    </citation>
    <scope>NUCLEOTIDE SEQUENCE [LARGE SCALE GENOMIC DNA]</scope>
    <source>
        <strain evidence="11">DOLJORAL78_61_10</strain>
    </source>
</reference>
<comment type="caution">
    <text evidence="11">The sequence shown here is derived from an EMBL/GenBank/DDBJ whole genome shotgun (WGS) entry which is preliminary data.</text>
</comment>
<dbReference type="GO" id="GO:0000036">
    <property type="term" value="F:acyl carrier activity"/>
    <property type="evidence" value="ECO:0007669"/>
    <property type="project" value="UniProtKB-UniRule"/>
</dbReference>
<keyword evidence="7" id="KW-0963">Cytoplasm</keyword>
<comment type="similarity">
    <text evidence="7">Belongs to the acyl carrier protein (ACP) family.</text>
</comment>
<dbReference type="InterPro" id="IPR009081">
    <property type="entry name" value="PP-bd_ACP"/>
</dbReference>
<evidence type="ECO:0000256" key="4">
    <source>
        <dbReference type="ARBA" id="ARBA00022832"/>
    </source>
</evidence>
<organism evidence="11 12">
    <name type="scientific">Ilumatobacter coccineus</name>
    <dbReference type="NCBI Taxonomy" id="467094"/>
    <lineage>
        <taxon>Bacteria</taxon>
        <taxon>Bacillati</taxon>
        <taxon>Actinomycetota</taxon>
        <taxon>Acidimicrobiia</taxon>
        <taxon>Acidimicrobiales</taxon>
        <taxon>Ilumatobacteraceae</taxon>
        <taxon>Ilumatobacter</taxon>
    </lineage>
</organism>
<evidence type="ECO:0000256" key="2">
    <source>
        <dbReference type="ARBA" id="ARBA00022516"/>
    </source>
</evidence>
<dbReference type="Pfam" id="PF00550">
    <property type="entry name" value="PP-binding"/>
    <property type="match status" value="1"/>
</dbReference>
<evidence type="ECO:0000256" key="9">
    <source>
        <dbReference type="RuleBase" id="RU003545"/>
    </source>
</evidence>
<evidence type="ECO:0000256" key="1">
    <source>
        <dbReference type="ARBA" id="ARBA00022450"/>
    </source>
</evidence>
<evidence type="ECO:0000313" key="12">
    <source>
        <dbReference type="Proteomes" id="UP000230914"/>
    </source>
</evidence>
<evidence type="ECO:0000313" key="11">
    <source>
        <dbReference type="EMBL" id="PIE32392.1"/>
    </source>
</evidence>
<name>A0A2G6KBP3_9ACTN</name>
<dbReference type="EMBL" id="PDSL01000050">
    <property type="protein sequence ID" value="PIE32392.1"/>
    <property type="molecule type" value="Genomic_DNA"/>
</dbReference>
<protein>
    <recommendedName>
        <fullName evidence="7 8">Acyl carrier protein</fullName>
        <shortName evidence="7">ACP</shortName>
    </recommendedName>
</protein>
<dbReference type="UniPathway" id="UPA00094"/>
<dbReference type="GO" id="GO:0009245">
    <property type="term" value="P:lipid A biosynthetic process"/>
    <property type="evidence" value="ECO:0007669"/>
    <property type="project" value="TreeGrafter"/>
</dbReference>
<dbReference type="InterPro" id="IPR003231">
    <property type="entry name" value="ACP"/>
</dbReference>
<keyword evidence="2 7" id="KW-0444">Lipid biosynthesis</keyword>
<comment type="PTM">
    <text evidence="9">4'-phosphopantetheine is transferred from CoA to a specific serine of apo-ACP by acpS.</text>
</comment>
<keyword evidence="4 7" id="KW-0276">Fatty acid metabolism</keyword>
<evidence type="ECO:0000256" key="3">
    <source>
        <dbReference type="ARBA" id="ARBA00022553"/>
    </source>
</evidence>
<evidence type="ECO:0000256" key="7">
    <source>
        <dbReference type="HAMAP-Rule" id="MF_01217"/>
    </source>
</evidence>
<proteinExistence type="inferred from homology"/>
<dbReference type="PANTHER" id="PTHR20863">
    <property type="entry name" value="ACYL CARRIER PROTEIN"/>
    <property type="match status" value="1"/>
</dbReference>
<dbReference type="NCBIfam" id="NF002148">
    <property type="entry name" value="PRK00982.1-2"/>
    <property type="match status" value="1"/>
</dbReference>
<comment type="function">
    <text evidence="7 9">Carrier of the growing fatty acid chain in fatty acid biosynthesis.</text>
</comment>
<feature type="modified residue" description="O-(pantetheine 4'-phosphoryl)serine" evidence="7">
    <location>
        <position position="38"/>
    </location>
</feature>
<dbReference type="GO" id="GO:0005829">
    <property type="term" value="C:cytosol"/>
    <property type="evidence" value="ECO:0007669"/>
    <property type="project" value="TreeGrafter"/>
</dbReference>
<accession>A0A2G6KBP3</accession>
<dbReference type="PROSITE" id="PS50075">
    <property type="entry name" value="CARRIER"/>
    <property type="match status" value="1"/>
</dbReference>